<dbReference type="GO" id="GO:0003677">
    <property type="term" value="F:DNA binding"/>
    <property type="evidence" value="ECO:0007669"/>
    <property type="project" value="InterPro"/>
</dbReference>
<protein>
    <submittedName>
        <fullName evidence="1">Helix-turn-helix</fullName>
    </submittedName>
</protein>
<dbReference type="EMBL" id="LR134477">
    <property type="protein sequence ID" value="VEI16581.1"/>
    <property type="molecule type" value="Genomic_DNA"/>
</dbReference>
<evidence type="ECO:0000313" key="2">
    <source>
        <dbReference type="Proteomes" id="UP000268658"/>
    </source>
</evidence>
<dbReference type="PROSITE" id="PS50943">
    <property type="entry name" value="HTH_CROC1"/>
    <property type="match status" value="1"/>
</dbReference>
<dbReference type="PANTHER" id="PTHR35010">
    <property type="entry name" value="BLL4672 PROTEIN-RELATED"/>
    <property type="match status" value="1"/>
</dbReference>
<dbReference type="Gene3D" id="3.30.450.180">
    <property type="match status" value="1"/>
</dbReference>
<dbReference type="Pfam" id="PF17765">
    <property type="entry name" value="MLTR_LBD"/>
    <property type="match status" value="1"/>
</dbReference>
<dbReference type="OrthoDB" id="3518652at2"/>
<proteinExistence type="predicted"/>
<dbReference type="RefSeq" id="WP_126414271.1">
    <property type="nucleotide sequence ID" value="NZ_JASPER010000034.1"/>
</dbReference>
<dbReference type="CDD" id="cd00093">
    <property type="entry name" value="HTH_XRE"/>
    <property type="match status" value="1"/>
</dbReference>
<dbReference type="InterPro" id="IPR010982">
    <property type="entry name" value="Lambda_DNA-bd_dom_sf"/>
</dbReference>
<dbReference type="Gene3D" id="1.10.260.40">
    <property type="entry name" value="lambda repressor-like DNA-binding domains"/>
    <property type="match status" value="1"/>
</dbReference>
<dbReference type="Proteomes" id="UP000268658">
    <property type="component" value="Chromosome"/>
</dbReference>
<name>A0A448PLL5_ACTVI</name>
<sequence length="289" mass="31629">MTSNADNPVRDFLMSRRAQVQPESVGLPRGRRRRVSGLRREEVASLAGISAEYYTQIERGEVSRVSDDVLQAVANAIRLDPVETGYLISLVHGARRPAGPPEPAQQVEPSQALPPTIRSIIAGMSRVAVLALSGSLDIVAANPPGRALHAPVFDRAQERPNLARFMFEDPQSRSLFPDWSLIADECVAMLRLETSRSPGSARLREVVNTLTASETFAARWRDHDVTQHHSGTKRFNHPQAGPMTLQFQALTAPGIADLTLYCYTPVDGDEQTSRTFASLLEISGAPDEP</sequence>
<accession>A0A448PLL5</accession>
<dbReference type="InterPro" id="IPR001387">
    <property type="entry name" value="Cro/C1-type_HTH"/>
</dbReference>
<organism evidence="1 2">
    <name type="scientific">Actinomyces viscosus</name>
    <dbReference type="NCBI Taxonomy" id="1656"/>
    <lineage>
        <taxon>Bacteria</taxon>
        <taxon>Bacillati</taxon>
        <taxon>Actinomycetota</taxon>
        <taxon>Actinomycetes</taxon>
        <taxon>Actinomycetales</taxon>
        <taxon>Actinomycetaceae</taxon>
        <taxon>Actinomyces</taxon>
    </lineage>
</organism>
<dbReference type="SMART" id="SM00530">
    <property type="entry name" value="HTH_XRE"/>
    <property type="match status" value="1"/>
</dbReference>
<dbReference type="InterPro" id="IPR041413">
    <property type="entry name" value="MLTR_LBD"/>
</dbReference>
<dbReference type="AlphaFoldDB" id="A0A448PLL5"/>
<reference evidence="1 2" key="1">
    <citation type="submission" date="2018-12" db="EMBL/GenBank/DDBJ databases">
        <authorList>
            <consortium name="Pathogen Informatics"/>
        </authorList>
    </citation>
    <scope>NUCLEOTIDE SEQUENCE [LARGE SCALE GENOMIC DNA]</scope>
    <source>
        <strain evidence="1 2">NCTC10951</strain>
    </source>
</reference>
<evidence type="ECO:0000313" key="1">
    <source>
        <dbReference type="EMBL" id="VEI16581.1"/>
    </source>
</evidence>
<dbReference type="PANTHER" id="PTHR35010:SF2">
    <property type="entry name" value="BLL4672 PROTEIN"/>
    <property type="match status" value="1"/>
</dbReference>
<dbReference type="Pfam" id="PF13560">
    <property type="entry name" value="HTH_31"/>
    <property type="match status" value="1"/>
</dbReference>
<dbReference type="SUPFAM" id="SSF47413">
    <property type="entry name" value="lambda repressor-like DNA-binding domains"/>
    <property type="match status" value="1"/>
</dbReference>
<gene>
    <name evidence="1" type="ORF">NCTC10951_01749</name>
</gene>
<dbReference type="KEGG" id="avc:NCTC10951_01749"/>